<feature type="domain" description="Methyltransferase type 11" evidence="3">
    <location>
        <begin position="52"/>
        <end position="135"/>
    </location>
</feature>
<dbReference type="Gene3D" id="3.40.50.150">
    <property type="entry name" value="Vaccinia Virus protein VP39"/>
    <property type="match status" value="1"/>
</dbReference>
<dbReference type="GO" id="GO:0006400">
    <property type="term" value="P:tRNA modification"/>
    <property type="evidence" value="ECO:0007669"/>
    <property type="project" value="UniProtKB-ARBA"/>
</dbReference>
<organism evidence="4">
    <name type="scientific">viral metagenome</name>
    <dbReference type="NCBI Taxonomy" id="1070528"/>
    <lineage>
        <taxon>unclassified sequences</taxon>
        <taxon>metagenomes</taxon>
        <taxon>organismal metagenomes</taxon>
    </lineage>
</organism>
<accession>A0A6C0AZP9</accession>
<dbReference type="CDD" id="cd02440">
    <property type="entry name" value="AdoMet_MTases"/>
    <property type="match status" value="1"/>
</dbReference>
<protein>
    <recommendedName>
        <fullName evidence="3">Methyltransferase type 11 domain-containing protein</fullName>
    </recommendedName>
</protein>
<dbReference type="AlphaFoldDB" id="A0A6C0AZP9"/>
<dbReference type="GO" id="GO:0032259">
    <property type="term" value="P:methylation"/>
    <property type="evidence" value="ECO:0007669"/>
    <property type="project" value="UniProtKB-KW"/>
</dbReference>
<evidence type="ECO:0000259" key="3">
    <source>
        <dbReference type="Pfam" id="PF08241"/>
    </source>
</evidence>
<dbReference type="GO" id="GO:0008175">
    <property type="term" value="F:tRNA methyltransferase activity"/>
    <property type="evidence" value="ECO:0007669"/>
    <property type="project" value="UniProtKB-ARBA"/>
</dbReference>
<reference evidence="4" key="1">
    <citation type="journal article" date="2020" name="Nature">
        <title>Giant virus diversity and host interactions through global metagenomics.</title>
        <authorList>
            <person name="Schulz F."/>
            <person name="Roux S."/>
            <person name="Paez-Espino D."/>
            <person name="Jungbluth S."/>
            <person name="Walsh D.A."/>
            <person name="Denef V.J."/>
            <person name="McMahon K.D."/>
            <person name="Konstantinidis K.T."/>
            <person name="Eloe-Fadrosh E.A."/>
            <person name="Kyrpides N.C."/>
            <person name="Woyke T."/>
        </authorList>
    </citation>
    <scope>NUCLEOTIDE SEQUENCE</scope>
    <source>
        <strain evidence="4">GVMAG-S-ERX556022-25</strain>
    </source>
</reference>
<evidence type="ECO:0000313" key="4">
    <source>
        <dbReference type="EMBL" id="QHS84685.1"/>
    </source>
</evidence>
<evidence type="ECO:0000256" key="1">
    <source>
        <dbReference type="ARBA" id="ARBA00022603"/>
    </source>
</evidence>
<dbReference type="InterPro" id="IPR013216">
    <property type="entry name" value="Methyltransf_11"/>
</dbReference>
<dbReference type="PANTHER" id="PTHR13069">
    <property type="entry name" value="ALKYLATED DNA REPAIR PROTEIN ALKB HOMOLOG 8"/>
    <property type="match status" value="1"/>
</dbReference>
<sequence length="213" mass="25199">MNSEIFSSIFEKKNVKEIYEIIAPHFNVTRIYTWSWVDSFINNLPKGSFIYDIGCGNGRNMHFEQHTFIGIDNCEKFISMCREKNLLVQLANMTKINLPDSSADAIICIAVFHHLSTYENRIKALLEMKRLIKPKTGKILLSVWSINQPLKTRITFNNYGHHMVNWNKKYKRYYYIFQINEIISLFEKVGLKILKHKYDCGNEIFILYIEKKN</sequence>
<dbReference type="GO" id="GO:0008757">
    <property type="term" value="F:S-adenosylmethionine-dependent methyltransferase activity"/>
    <property type="evidence" value="ECO:0007669"/>
    <property type="project" value="InterPro"/>
</dbReference>
<dbReference type="EMBL" id="MN738811">
    <property type="protein sequence ID" value="QHS84685.1"/>
    <property type="molecule type" value="Genomic_DNA"/>
</dbReference>
<dbReference type="PANTHER" id="PTHR13069:SF21">
    <property type="entry name" value="ALKYLATED DNA REPAIR PROTEIN ALKB HOMOLOG 8"/>
    <property type="match status" value="1"/>
</dbReference>
<evidence type="ECO:0000256" key="2">
    <source>
        <dbReference type="ARBA" id="ARBA00022679"/>
    </source>
</evidence>
<dbReference type="Pfam" id="PF08241">
    <property type="entry name" value="Methyltransf_11"/>
    <property type="match status" value="1"/>
</dbReference>
<proteinExistence type="predicted"/>
<name>A0A6C0AZP9_9ZZZZ</name>
<dbReference type="InterPro" id="IPR051422">
    <property type="entry name" value="AlkB_tRNA_MeTrf/Diox"/>
</dbReference>
<keyword evidence="2" id="KW-0808">Transferase</keyword>
<dbReference type="SUPFAM" id="SSF53335">
    <property type="entry name" value="S-adenosyl-L-methionine-dependent methyltransferases"/>
    <property type="match status" value="1"/>
</dbReference>
<dbReference type="InterPro" id="IPR029063">
    <property type="entry name" value="SAM-dependent_MTases_sf"/>
</dbReference>
<keyword evidence="1" id="KW-0489">Methyltransferase</keyword>